<evidence type="ECO:0000259" key="2">
    <source>
        <dbReference type="Pfam" id="PF25545"/>
    </source>
</evidence>
<dbReference type="Proteomes" id="UP001168146">
    <property type="component" value="Unassembled WGS sequence"/>
</dbReference>
<feature type="region of interest" description="Disordered" evidence="1">
    <location>
        <begin position="153"/>
        <end position="190"/>
    </location>
</feature>
<feature type="region of interest" description="Disordered" evidence="1">
    <location>
        <begin position="1"/>
        <end position="118"/>
    </location>
</feature>
<feature type="domain" description="DUF7924" evidence="2">
    <location>
        <begin position="244"/>
        <end position="467"/>
    </location>
</feature>
<comment type="caution">
    <text evidence="3">The sequence shown here is derived from an EMBL/GenBank/DDBJ whole genome shotgun (WGS) entry which is preliminary data.</text>
</comment>
<feature type="compositionally biased region" description="Polar residues" evidence="1">
    <location>
        <begin position="167"/>
        <end position="179"/>
    </location>
</feature>
<sequence>MESVRNETCPTTFRSQLAGVKRTRTQERQLPRKSVRLAASHQKGPSPEIAYSKTKGHNLRSGIHREEKNTQQRPKPATLKRPRITNAQTAPDRRPEQQCKRRRLLADDHRPVPCPTRHLIKDGEHPVAYWAANKRWPRQYIEKDRDMENILARKRSVSSRSRKNSDTDSATPSSTNQGEQKSREQKSAEYKKPQYTTVLVTKGVFVEDSPLGISTKSRQECRELLDQGEGGGVPEHSLFRDDLFKATCKKIQDKNEARVIQDITRLIVPSAETLTIYGATHLQLLVESVNEGWSNSISITKTRPQPDYAVGFSRGAFTQQQLERMHPVVGDFNDQSFFMATWYMYFPFLTCEVKCGAAALDVADRENAHSTAIAVRAVVELFRAVKREKELHREILAFSISHDHRSVRVHGYYAEIEESGTKYFRHPIHEFSFIALDGKEKWTAYRFTKNVYDNWMPKHFERICSAIDQIPADISFSVSHSELNYTEQSSGLSQDLSTYSIAHSSAGSASADIHGDAQSSVDQEPNVTPTTSVTGREFKKPRKETARRGRK</sequence>
<dbReference type="PANTHER" id="PTHR42470">
    <property type="entry name" value="VAST DOMAIN-CONTAINING PROTEIN"/>
    <property type="match status" value="1"/>
</dbReference>
<evidence type="ECO:0000256" key="1">
    <source>
        <dbReference type="SAM" id="MobiDB-lite"/>
    </source>
</evidence>
<feature type="region of interest" description="Disordered" evidence="1">
    <location>
        <begin position="507"/>
        <end position="551"/>
    </location>
</feature>
<organism evidence="3 4">
    <name type="scientific">Friedmanniomyces endolithicus</name>
    <dbReference type="NCBI Taxonomy" id="329885"/>
    <lineage>
        <taxon>Eukaryota</taxon>
        <taxon>Fungi</taxon>
        <taxon>Dikarya</taxon>
        <taxon>Ascomycota</taxon>
        <taxon>Pezizomycotina</taxon>
        <taxon>Dothideomycetes</taxon>
        <taxon>Dothideomycetidae</taxon>
        <taxon>Mycosphaerellales</taxon>
        <taxon>Teratosphaeriaceae</taxon>
        <taxon>Friedmanniomyces</taxon>
    </lineage>
</organism>
<evidence type="ECO:0000313" key="3">
    <source>
        <dbReference type="EMBL" id="KAK0302112.1"/>
    </source>
</evidence>
<dbReference type="AlphaFoldDB" id="A0AAN6F3N6"/>
<gene>
    <name evidence="3" type="ORF">LTR82_017990</name>
</gene>
<dbReference type="InterPro" id="IPR057684">
    <property type="entry name" value="DUF7924"/>
</dbReference>
<feature type="compositionally biased region" description="Polar residues" evidence="1">
    <location>
        <begin position="518"/>
        <end position="534"/>
    </location>
</feature>
<dbReference type="PANTHER" id="PTHR42470:SF2">
    <property type="match status" value="1"/>
</dbReference>
<feature type="compositionally biased region" description="Polar residues" evidence="1">
    <location>
        <begin position="1"/>
        <end position="15"/>
    </location>
</feature>
<feature type="compositionally biased region" description="Basic and acidic residues" evidence="1">
    <location>
        <begin position="180"/>
        <end position="190"/>
    </location>
</feature>
<accession>A0AAN6F3N6</accession>
<feature type="compositionally biased region" description="Basic residues" evidence="1">
    <location>
        <begin position="153"/>
        <end position="162"/>
    </location>
</feature>
<name>A0AAN6F3N6_9PEZI</name>
<dbReference type="EMBL" id="JASUXU010000216">
    <property type="protein sequence ID" value="KAK0302112.1"/>
    <property type="molecule type" value="Genomic_DNA"/>
</dbReference>
<proteinExistence type="predicted"/>
<protein>
    <recommendedName>
        <fullName evidence="2">DUF7924 domain-containing protein</fullName>
    </recommendedName>
</protein>
<reference evidence="3" key="1">
    <citation type="submission" date="2021-12" db="EMBL/GenBank/DDBJ databases">
        <title>Black yeast isolated from Biological Soil Crust.</title>
        <authorList>
            <person name="Kurbessoian T."/>
        </authorList>
    </citation>
    <scope>NUCLEOTIDE SEQUENCE</scope>
    <source>
        <strain evidence="3">CCFEE 5208</strain>
    </source>
</reference>
<dbReference type="Pfam" id="PF25545">
    <property type="entry name" value="DUF7924"/>
    <property type="match status" value="1"/>
</dbReference>
<feature type="compositionally biased region" description="Basic and acidic residues" evidence="1">
    <location>
        <begin position="91"/>
        <end position="111"/>
    </location>
</feature>
<evidence type="ECO:0000313" key="4">
    <source>
        <dbReference type="Proteomes" id="UP001168146"/>
    </source>
</evidence>